<dbReference type="PANTHER" id="PTHR43877:SF2">
    <property type="entry name" value="AMINOALKYLPHOSPHONATE N-ACETYLTRANSFERASE-RELATED"/>
    <property type="match status" value="1"/>
</dbReference>
<organism evidence="4 5">
    <name type="scientific">Thetidibacter halocola</name>
    <dbReference type="NCBI Taxonomy" id="2827239"/>
    <lineage>
        <taxon>Bacteria</taxon>
        <taxon>Pseudomonadati</taxon>
        <taxon>Pseudomonadota</taxon>
        <taxon>Alphaproteobacteria</taxon>
        <taxon>Rhodobacterales</taxon>
        <taxon>Roseobacteraceae</taxon>
        <taxon>Thetidibacter</taxon>
    </lineage>
</organism>
<dbReference type="PROSITE" id="PS51186">
    <property type="entry name" value="GNAT"/>
    <property type="match status" value="1"/>
</dbReference>
<sequence>MTAGAEVRPVRTEADIAAVRTLVWAFFDFLRERYPDMLAEIDAYIEAQDVQGQLERFAETFLPPAGDCFVGRLDDLPLGCVMLKSKGDGTSEMNRMYVAPEARGHGLGRKLGEALIAAARDRGDRTLFLDALYRHVEALPLYESLGFERYTDPDAVGGDDGRFIHMKLDLT</sequence>
<evidence type="ECO:0000313" key="5">
    <source>
        <dbReference type="Proteomes" id="UP000681356"/>
    </source>
</evidence>
<dbReference type="RefSeq" id="WP_212538570.1">
    <property type="nucleotide sequence ID" value="NZ_JAGTUU010000010.1"/>
</dbReference>
<evidence type="ECO:0000256" key="2">
    <source>
        <dbReference type="ARBA" id="ARBA00023315"/>
    </source>
</evidence>
<gene>
    <name evidence="4" type="ORF">KB874_21265</name>
</gene>
<feature type="domain" description="N-acetyltransferase" evidence="3">
    <location>
        <begin position="5"/>
        <end position="171"/>
    </location>
</feature>
<dbReference type="PANTHER" id="PTHR43877">
    <property type="entry name" value="AMINOALKYLPHOSPHONATE N-ACETYLTRANSFERASE-RELATED-RELATED"/>
    <property type="match status" value="1"/>
</dbReference>
<dbReference type="SUPFAM" id="SSF55729">
    <property type="entry name" value="Acyl-CoA N-acyltransferases (Nat)"/>
    <property type="match status" value="1"/>
</dbReference>
<dbReference type="InterPro" id="IPR016181">
    <property type="entry name" value="Acyl_CoA_acyltransferase"/>
</dbReference>
<evidence type="ECO:0000259" key="3">
    <source>
        <dbReference type="PROSITE" id="PS51186"/>
    </source>
</evidence>
<protein>
    <submittedName>
        <fullName evidence="4">GNAT family N-acetyltransferase</fullName>
    </submittedName>
</protein>
<accession>A0A8J8BAI8</accession>
<evidence type="ECO:0000313" key="4">
    <source>
        <dbReference type="EMBL" id="MBS0126615.1"/>
    </source>
</evidence>
<keyword evidence="5" id="KW-1185">Reference proteome</keyword>
<comment type="caution">
    <text evidence="4">The sequence shown here is derived from an EMBL/GenBank/DDBJ whole genome shotgun (WGS) entry which is preliminary data.</text>
</comment>
<dbReference type="Pfam" id="PF00583">
    <property type="entry name" value="Acetyltransf_1"/>
    <property type="match status" value="1"/>
</dbReference>
<dbReference type="EMBL" id="JAGTUU010000010">
    <property type="protein sequence ID" value="MBS0126615.1"/>
    <property type="molecule type" value="Genomic_DNA"/>
</dbReference>
<name>A0A8J8BAI8_9RHOB</name>
<dbReference type="AlphaFoldDB" id="A0A8J8BAI8"/>
<dbReference type="GO" id="GO:0016747">
    <property type="term" value="F:acyltransferase activity, transferring groups other than amino-acyl groups"/>
    <property type="evidence" value="ECO:0007669"/>
    <property type="project" value="InterPro"/>
</dbReference>
<dbReference type="Gene3D" id="3.40.630.30">
    <property type="match status" value="1"/>
</dbReference>
<proteinExistence type="predicted"/>
<dbReference type="InterPro" id="IPR000182">
    <property type="entry name" value="GNAT_dom"/>
</dbReference>
<keyword evidence="1" id="KW-0808">Transferase</keyword>
<dbReference type="CDD" id="cd04301">
    <property type="entry name" value="NAT_SF"/>
    <property type="match status" value="1"/>
</dbReference>
<dbReference type="Proteomes" id="UP000681356">
    <property type="component" value="Unassembled WGS sequence"/>
</dbReference>
<evidence type="ECO:0000256" key="1">
    <source>
        <dbReference type="ARBA" id="ARBA00022679"/>
    </source>
</evidence>
<dbReference type="InterPro" id="IPR050832">
    <property type="entry name" value="Bact_Acetyltransf"/>
</dbReference>
<keyword evidence="2" id="KW-0012">Acyltransferase</keyword>
<reference evidence="4" key="1">
    <citation type="submission" date="2021-04" db="EMBL/GenBank/DDBJ databases">
        <authorList>
            <person name="Yoon J."/>
        </authorList>
    </citation>
    <scope>NUCLEOTIDE SEQUENCE</scope>
    <source>
        <strain evidence="4">KMU-90</strain>
    </source>
</reference>